<gene>
    <name evidence="2" type="ORF">NC653_026855</name>
</gene>
<dbReference type="AlphaFoldDB" id="A0AAD6M412"/>
<dbReference type="InterPro" id="IPR056789">
    <property type="entry name" value="LRR_R13L1-DRL21"/>
</dbReference>
<proteinExistence type="predicted"/>
<protein>
    <recommendedName>
        <fullName evidence="1">R13L1/DRL21-like LRR repeat region domain-containing protein</fullName>
    </recommendedName>
</protein>
<evidence type="ECO:0000313" key="3">
    <source>
        <dbReference type="Proteomes" id="UP001164929"/>
    </source>
</evidence>
<evidence type="ECO:0000259" key="1">
    <source>
        <dbReference type="Pfam" id="PF25019"/>
    </source>
</evidence>
<sequence length="73" mass="8269">MLILNSRIKLFVTDYPGIEFQDWMNPPVLCILIQLELVNCTNCQSLPAPGELPLLKVLRIQEMDSVVNIGDEL</sequence>
<keyword evidence="3" id="KW-1185">Reference proteome</keyword>
<dbReference type="EMBL" id="JAQIZT010000011">
    <property type="protein sequence ID" value="KAJ6978553.1"/>
    <property type="molecule type" value="Genomic_DNA"/>
</dbReference>
<dbReference type="Pfam" id="PF25019">
    <property type="entry name" value="LRR_R13L1-DRL21"/>
    <property type="match status" value="1"/>
</dbReference>
<name>A0AAD6M412_9ROSI</name>
<organism evidence="2 3">
    <name type="scientific">Populus alba x Populus x berolinensis</name>
    <dbReference type="NCBI Taxonomy" id="444605"/>
    <lineage>
        <taxon>Eukaryota</taxon>
        <taxon>Viridiplantae</taxon>
        <taxon>Streptophyta</taxon>
        <taxon>Embryophyta</taxon>
        <taxon>Tracheophyta</taxon>
        <taxon>Spermatophyta</taxon>
        <taxon>Magnoliopsida</taxon>
        <taxon>eudicotyledons</taxon>
        <taxon>Gunneridae</taxon>
        <taxon>Pentapetalae</taxon>
        <taxon>rosids</taxon>
        <taxon>fabids</taxon>
        <taxon>Malpighiales</taxon>
        <taxon>Salicaceae</taxon>
        <taxon>Saliceae</taxon>
        <taxon>Populus</taxon>
    </lineage>
</organism>
<feature type="domain" description="R13L1/DRL21-like LRR repeat region" evidence="1">
    <location>
        <begin position="9"/>
        <end position="63"/>
    </location>
</feature>
<evidence type="ECO:0000313" key="2">
    <source>
        <dbReference type="EMBL" id="KAJ6978553.1"/>
    </source>
</evidence>
<reference evidence="2" key="1">
    <citation type="journal article" date="2023" name="Mol. Ecol. Resour.">
        <title>Chromosome-level genome assembly of a triploid poplar Populus alba 'Berolinensis'.</title>
        <authorList>
            <person name="Chen S."/>
            <person name="Yu Y."/>
            <person name="Wang X."/>
            <person name="Wang S."/>
            <person name="Zhang T."/>
            <person name="Zhou Y."/>
            <person name="He R."/>
            <person name="Meng N."/>
            <person name="Wang Y."/>
            <person name="Liu W."/>
            <person name="Liu Z."/>
            <person name="Liu J."/>
            <person name="Guo Q."/>
            <person name="Huang H."/>
            <person name="Sederoff R.R."/>
            <person name="Wang G."/>
            <person name="Qu G."/>
            <person name="Chen S."/>
        </authorList>
    </citation>
    <scope>NUCLEOTIDE SEQUENCE</scope>
    <source>
        <strain evidence="2">SC-2020</strain>
    </source>
</reference>
<comment type="caution">
    <text evidence="2">The sequence shown here is derived from an EMBL/GenBank/DDBJ whole genome shotgun (WGS) entry which is preliminary data.</text>
</comment>
<accession>A0AAD6M412</accession>
<dbReference type="Proteomes" id="UP001164929">
    <property type="component" value="Chromosome 11"/>
</dbReference>